<proteinExistence type="predicted"/>
<gene>
    <name evidence="1" type="ORF">V1478_010172</name>
</gene>
<accession>A0ABD2AJ00</accession>
<dbReference type="AlphaFoldDB" id="A0ABD2AJ00"/>
<evidence type="ECO:0000313" key="1">
    <source>
        <dbReference type="EMBL" id="KAL2720596.1"/>
    </source>
</evidence>
<comment type="caution">
    <text evidence="1">The sequence shown here is derived from an EMBL/GenBank/DDBJ whole genome shotgun (WGS) entry which is preliminary data.</text>
</comment>
<organism evidence="1 2">
    <name type="scientific">Vespula squamosa</name>
    <name type="common">Southern yellow jacket</name>
    <name type="synonym">Wasp</name>
    <dbReference type="NCBI Taxonomy" id="30214"/>
    <lineage>
        <taxon>Eukaryota</taxon>
        <taxon>Metazoa</taxon>
        <taxon>Ecdysozoa</taxon>
        <taxon>Arthropoda</taxon>
        <taxon>Hexapoda</taxon>
        <taxon>Insecta</taxon>
        <taxon>Pterygota</taxon>
        <taxon>Neoptera</taxon>
        <taxon>Endopterygota</taxon>
        <taxon>Hymenoptera</taxon>
        <taxon>Apocrita</taxon>
        <taxon>Aculeata</taxon>
        <taxon>Vespoidea</taxon>
        <taxon>Vespidae</taxon>
        <taxon>Vespinae</taxon>
        <taxon>Vespula</taxon>
    </lineage>
</organism>
<dbReference type="Proteomes" id="UP001607302">
    <property type="component" value="Unassembled WGS sequence"/>
</dbReference>
<reference evidence="1 2" key="1">
    <citation type="journal article" date="2024" name="Ann. Entomol. Soc. Am.">
        <title>Genomic analyses of the southern and eastern yellowjacket wasps (Hymenoptera: Vespidae) reveal evolutionary signatures of social life.</title>
        <authorList>
            <person name="Catto M.A."/>
            <person name="Caine P.B."/>
            <person name="Orr S.E."/>
            <person name="Hunt B.G."/>
            <person name="Goodisman M.A.D."/>
        </authorList>
    </citation>
    <scope>NUCLEOTIDE SEQUENCE [LARGE SCALE GENOMIC DNA]</scope>
    <source>
        <strain evidence="1">233</strain>
        <tissue evidence="1">Head and thorax</tissue>
    </source>
</reference>
<dbReference type="EMBL" id="JAUDFV010000146">
    <property type="protein sequence ID" value="KAL2720596.1"/>
    <property type="molecule type" value="Genomic_DNA"/>
</dbReference>
<protein>
    <submittedName>
        <fullName evidence="1">Uncharacterized protein</fullName>
    </submittedName>
</protein>
<evidence type="ECO:0000313" key="2">
    <source>
        <dbReference type="Proteomes" id="UP001607302"/>
    </source>
</evidence>
<sequence>MKYTIFKKSSFPIVYFSPSSTKKSTFLVNLLSSLQRHVRVYVDQIESLDFAKNLRSCTPGSVPTDNFLRMDTNVKTGYARTGNF</sequence>
<keyword evidence="2" id="KW-1185">Reference proteome</keyword>
<name>A0ABD2AJ00_VESSQ</name>